<keyword evidence="3" id="KW-1185">Reference proteome</keyword>
<gene>
    <name evidence="2" type="ORF">TCAP_05741</name>
</gene>
<feature type="compositionally biased region" description="Polar residues" evidence="1">
    <location>
        <begin position="135"/>
        <end position="147"/>
    </location>
</feature>
<feature type="compositionally biased region" description="Low complexity" evidence="1">
    <location>
        <begin position="207"/>
        <end position="220"/>
    </location>
</feature>
<accession>A0A2K3Q9U5</accession>
<dbReference type="Proteomes" id="UP000236621">
    <property type="component" value="Unassembled WGS sequence"/>
</dbReference>
<feature type="non-terminal residue" evidence="2">
    <location>
        <position position="1"/>
    </location>
</feature>
<dbReference type="OrthoDB" id="10646257at2759"/>
<comment type="caution">
    <text evidence="2">The sequence shown here is derived from an EMBL/GenBank/DDBJ whole genome shotgun (WGS) entry which is preliminary data.</text>
</comment>
<dbReference type="AlphaFoldDB" id="A0A2K3Q9U5"/>
<name>A0A2K3Q9U5_9HYPO</name>
<feature type="compositionally biased region" description="Pro residues" evidence="1">
    <location>
        <begin position="221"/>
        <end position="236"/>
    </location>
</feature>
<evidence type="ECO:0000256" key="1">
    <source>
        <dbReference type="SAM" id="MobiDB-lite"/>
    </source>
</evidence>
<dbReference type="STRING" id="45235.A0A2K3Q9U5"/>
<protein>
    <submittedName>
        <fullName evidence="2">Uncharacterized protein</fullName>
    </submittedName>
</protein>
<dbReference type="EMBL" id="NRSZ01000913">
    <property type="protein sequence ID" value="PNY24322.1"/>
    <property type="molecule type" value="Genomic_DNA"/>
</dbReference>
<reference evidence="2 3" key="1">
    <citation type="submission" date="2017-08" db="EMBL/GenBank/DDBJ databases">
        <title>Harnessing the power of phylogenomics to disentangle the directionality and signatures of interkingdom host jumping in the parasitic fungal genus Tolypocladium.</title>
        <authorList>
            <person name="Quandt C.A."/>
            <person name="Patterson W."/>
            <person name="Spatafora J.W."/>
        </authorList>
    </citation>
    <scope>NUCLEOTIDE SEQUENCE [LARGE SCALE GENOMIC DNA]</scope>
    <source>
        <strain evidence="2 3">CBS 113982</strain>
    </source>
</reference>
<sequence>RILFAWENPNVPVDEVVNDVLRAFHHPSLRSESVEIQRDMLKTVKMWADEHPWRNRFDKLLGSESVKNGENHVLGQQKKDGCGGHGKVAGSLWSHVRTRDLDSMEGRDGDASANYVSSSPAPPSSQRPTQPSFSYGESASYYGNQGENLPAGPQGGYSGPSPQPGPFYSGCNQTSPPGHPQGYGGPPPTVGQWGASPPAQGYGSVSYGGHPPQYPPYQQGPHPPQQPPSWNPYPGY</sequence>
<dbReference type="InterPro" id="IPR010816">
    <property type="entry name" value="Het-C"/>
</dbReference>
<proteinExistence type="predicted"/>
<feature type="non-terminal residue" evidence="2">
    <location>
        <position position="236"/>
    </location>
</feature>
<evidence type="ECO:0000313" key="3">
    <source>
        <dbReference type="Proteomes" id="UP000236621"/>
    </source>
</evidence>
<dbReference type="Pfam" id="PF07217">
    <property type="entry name" value="Het-C"/>
    <property type="match status" value="1"/>
</dbReference>
<feature type="region of interest" description="Disordered" evidence="1">
    <location>
        <begin position="102"/>
        <end position="236"/>
    </location>
</feature>
<evidence type="ECO:0000313" key="2">
    <source>
        <dbReference type="EMBL" id="PNY24322.1"/>
    </source>
</evidence>
<organism evidence="2 3">
    <name type="scientific">Tolypocladium capitatum</name>
    <dbReference type="NCBI Taxonomy" id="45235"/>
    <lineage>
        <taxon>Eukaryota</taxon>
        <taxon>Fungi</taxon>
        <taxon>Dikarya</taxon>
        <taxon>Ascomycota</taxon>
        <taxon>Pezizomycotina</taxon>
        <taxon>Sordariomycetes</taxon>
        <taxon>Hypocreomycetidae</taxon>
        <taxon>Hypocreales</taxon>
        <taxon>Ophiocordycipitaceae</taxon>
        <taxon>Tolypocladium</taxon>
    </lineage>
</organism>